<organism evidence="1 2">
    <name type="scientific">Acaulospora morrowiae</name>
    <dbReference type="NCBI Taxonomy" id="94023"/>
    <lineage>
        <taxon>Eukaryota</taxon>
        <taxon>Fungi</taxon>
        <taxon>Fungi incertae sedis</taxon>
        <taxon>Mucoromycota</taxon>
        <taxon>Glomeromycotina</taxon>
        <taxon>Glomeromycetes</taxon>
        <taxon>Diversisporales</taxon>
        <taxon>Acaulosporaceae</taxon>
        <taxon>Acaulospora</taxon>
    </lineage>
</organism>
<gene>
    <name evidence="1" type="ORF">AMORRO_LOCUS17640</name>
</gene>
<dbReference type="Proteomes" id="UP000789342">
    <property type="component" value="Unassembled WGS sequence"/>
</dbReference>
<evidence type="ECO:0000313" key="2">
    <source>
        <dbReference type="Proteomes" id="UP000789342"/>
    </source>
</evidence>
<feature type="non-terminal residue" evidence="1">
    <location>
        <position position="1"/>
    </location>
</feature>
<reference evidence="1" key="1">
    <citation type="submission" date="2021-06" db="EMBL/GenBank/DDBJ databases">
        <authorList>
            <person name="Kallberg Y."/>
            <person name="Tangrot J."/>
            <person name="Rosling A."/>
        </authorList>
    </citation>
    <scope>NUCLEOTIDE SEQUENCE</scope>
    <source>
        <strain evidence="1">CL551</strain>
    </source>
</reference>
<comment type="caution">
    <text evidence="1">The sequence shown here is derived from an EMBL/GenBank/DDBJ whole genome shotgun (WGS) entry which is preliminary data.</text>
</comment>
<proteinExistence type="predicted"/>
<dbReference type="EMBL" id="CAJVPV010055882">
    <property type="protein sequence ID" value="CAG8785043.1"/>
    <property type="molecule type" value="Genomic_DNA"/>
</dbReference>
<dbReference type="OrthoDB" id="2326761at2759"/>
<accession>A0A9N9JJD7</accession>
<keyword evidence="2" id="KW-1185">Reference proteome</keyword>
<protein>
    <submittedName>
        <fullName evidence="1">3380_t:CDS:1</fullName>
    </submittedName>
</protein>
<dbReference type="AlphaFoldDB" id="A0A9N9JJD7"/>
<evidence type="ECO:0000313" key="1">
    <source>
        <dbReference type="EMBL" id="CAG8785043.1"/>
    </source>
</evidence>
<name>A0A9N9JJD7_9GLOM</name>
<sequence>FAKIRSCLNILSTEHVEYIHKTGSKMTTVIPGTNFVQFMYYLESLILQLFEKHNEYGPDILIYINNNLTNNQPLKEQFHVLLQTAYKLQHDAKYKNQPLLLGDHIHLSEEVETLDQLKVWARDDGAKETFEKAFTLVELKALIQAFQTDTVELKGRKKS</sequence>
<feature type="non-terminal residue" evidence="1">
    <location>
        <position position="159"/>
    </location>
</feature>